<sequence>MSTNIELRDADSALDYLASQVCGPSSQFLSAGRPLCGLRVHGVAGVTHISELLSRSHPTEVRAILVHYLGLLAAGTFTAPMSALSPLTPHLLESGDSGLVTVLWQELSADVRAEVFSRLFTDLHTLMKRQRLTETFYKAVLQMIIELVELQIDGVRVFARFLLQMENWNYNTEVPVLFERLSFLPAFLCLSPFASESFEVAEELFPVVDNLSPEEVLMSHRVIHTALDVARDRQYQLLYSLLREPQCRPKVLRLLWRCCRLGSSRGQMQFDESSALSEGFLLNLQATLCKLAAKIPLDKVDRAFLLRPDCPFPIKDDDARLMANAGEVAAWRGELGTEAASFNTQGFFLAAYAHHIGLIATLRKHKRRLRNLREAERILDSGEQAQNADRIRTFLNSQKRAKLCDQAAIYHESLLRDAMFYYDQLADWLLSLLQYGEPQQCKELRSLPEFFLEDMCELLVLVIEFQPGYFKQTPVPRCFRLVIAALSHPYPLVRNPHLVSKLVEILFYLDPTVQPRMEAQFHDLVMQQWSLDGLVTSLLQFYVEVESTGSSSEFYDKFTIRYHLATIFHSLWATHLHREQFRRQSQNPVFVRFVNVLINDATYLLDESLGCLKRIREIQDLADSGFQGCTAEQQGELKQELNNNERQVKSYLTLSLKTVEMFNYLTQELPRAFMNGELVERLATMLNYNLKQLCGSKCNTLKVRSPDKYGWEPRSMLSNFITIYLNLAVQPEFQEAIVNDERSYSESLLPQAIERIRRAGIRSEMDLQVLERLRERTDEIANARRQVDLDYDNAPDEFMDEMMFTLMSDPVELPTGQILDRATIRRHLLNSATNPYSKMPMSESDLKELPELRNRIAAWKAERDAERRGGARGEPMQH</sequence>
<dbReference type="WBParaSite" id="maker-uti_cns_0000154-snap-gene-0.4-mRNA-1">
    <property type="protein sequence ID" value="maker-uti_cns_0000154-snap-gene-0.4-mRNA-1"/>
    <property type="gene ID" value="maker-uti_cns_0000154-snap-gene-0.4"/>
</dbReference>
<evidence type="ECO:0000256" key="8">
    <source>
        <dbReference type="ARBA" id="ARBA00022679"/>
    </source>
</evidence>
<dbReference type="UniPathway" id="UPA00143"/>
<dbReference type="FunFam" id="3.30.40.10:FF:000055">
    <property type="entry name" value="Ubiquitin conjugation factor e4 a"/>
    <property type="match status" value="1"/>
</dbReference>
<proteinExistence type="inferred from homology"/>
<reference evidence="12" key="1">
    <citation type="submission" date="2016-11" db="UniProtKB">
        <authorList>
            <consortium name="WormBaseParasite"/>
        </authorList>
    </citation>
    <scope>IDENTIFICATION</scope>
</reference>
<dbReference type="InterPro" id="IPR016024">
    <property type="entry name" value="ARM-type_fold"/>
</dbReference>
<dbReference type="GO" id="GO:0036503">
    <property type="term" value="P:ERAD pathway"/>
    <property type="evidence" value="ECO:0007669"/>
    <property type="project" value="InterPro"/>
</dbReference>
<comment type="catalytic activity">
    <reaction evidence="1">
        <text>S-ubiquitinyl-[E2 ubiquitin-conjugating enzyme]-L-cysteine + [acceptor protein]-L-lysine = [E2 ubiquitin-conjugating enzyme]-L-cysteine + N(6)-ubiquitinyl-[acceptor protein]-L-lysine.</text>
        <dbReference type="EC" id="2.3.2.27"/>
    </reaction>
</comment>
<evidence type="ECO:0000256" key="9">
    <source>
        <dbReference type="ARBA" id="ARBA00022786"/>
    </source>
</evidence>
<evidence type="ECO:0000256" key="4">
    <source>
        <dbReference type="ARBA" id="ARBA00004906"/>
    </source>
</evidence>
<dbReference type="GO" id="GO:0006511">
    <property type="term" value="P:ubiquitin-dependent protein catabolic process"/>
    <property type="evidence" value="ECO:0007669"/>
    <property type="project" value="InterPro"/>
</dbReference>
<comment type="similarity">
    <text evidence="5">Belongs to the ubiquitin conjugation factor E4 family.</text>
</comment>
<dbReference type="AlphaFoldDB" id="A0A1I8FVB5"/>
<dbReference type="InterPro" id="IPR003613">
    <property type="entry name" value="Ubox_domain"/>
</dbReference>
<evidence type="ECO:0000313" key="12">
    <source>
        <dbReference type="WBParaSite" id="maker-uti_cns_0000154-snap-gene-0.4-mRNA-1"/>
    </source>
</evidence>
<dbReference type="OrthoDB" id="20295at2759"/>
<dbReference type="SUPFAM" id="SSF57850">
    <property type="entry name" value="RING/U-box"/>
    <property type="match status" value="1"/>
</dbReference>
<evidence type="ECO:0000256" key="1">
    <source>
        <dbReference type="ARBA" id="ARBA00000900"/>
    </source>
</evidence>
<dbReference type="GO" id="GO:0034450">
    <property type="term" value="F:ubiquitin-ubiquitin ligase activity"/>
    <property type="evidence" value="ECO:0007669"/>
    <property type="project" value="InterPro"/>
</dbReference>
<dbReference type="InterPro" id="IPR013083">
    <property type="entry name" value="Znf_RING/FYVE/PHD"/>
</dbReference>
<dbReference type="Proteomes" id="UP000095280">
    <property type="component" value="Unplaced"/>
</dbReference>
<evidence type="ECO:0000256" key="2">
    <source>
        <dbReference type="ARBA" id="ARBA00004123"/>
    </source>
</evidence>
<dbReference type="PANTHER" id="PTHR13931:SF2">
    <property type="entry name" value="UBIQUITIN CONJUGATION FACTOR E4 B"/>
    <property type="match status" value="1"/>
</dbReference>
<comment type="pathway">
    <text evidence="4">Protein modification; protein ubiquitination.</text>
</comment>
<dbReference type="GO" id="GO:0000209">
    <property type="term" value="P:protein polyubiquitination"/>
    <property type="evidence" value="ECO:0007669"/>
    <property type="project" value="TreeGrafter"/>
</dbReference>
<dbReference type="SUPFAM" id="SSF48371">
    <property type="entry name" value="ARM repeat"/>
    <property type="match status" value="1"/>
</dbReference>
<dbReference type="Pfam" id="PF04564">
    <property type="entry name" value="U-box"/>
    <property type="match status" value="1"/>
</dbReference>
<dbReference type="GO" id="GO:0005634">
    <property type="term" value="C:nucleus"/>
    <property type="evidence" value="ECO:0007669"/>
    <property type="project" value="UniProtKB-SubCell"/>
</dbReference>
<evidence type="ECO:0000256" key="5">
    <source>
        <dbReference type="ARBA" id="ARBA00007434"/>
    </source>
</evidence>
<dbReference type="Pfam" id="PF10408">
    <property type="entry name" value="Ufd2P_core"/>
    <property type="match status" value="1"/>
</dbReference>
<keyword evidence="10" id="KW-0539">Nucleus</keyword>
<dbReference type="InterPro" id="IPR045132">
    <property type="entry name" value="UBE4"/>
</dbReference>
<evidence type="ECO:0000256" key="3">
    <source>
        <dbReference type="ARBA" id="ARBA00004496"/>
    </source>
</evidence>
<keyword evidence="8" id="KW-0808">Transferase</keyword>
<protein>
    <recommendedName>
        <fullName evidence="6">RING-type E3 ubiquitin transferase</fullName>
        <ecNumber evidence="6">2.3.2.27</ecNumber>
    </recommendedName>
</protein>
<keyword evidence="7" id="KW-0963">Cytoplasm</keyword>
<evidence type="ECO:0000256" key="6">
    <source>
        <dbReference type="ARBA" id="ARBA00012483"/>
    </source>
</evidence>
<dbReference type="GO" id="GO:0000151">
    <property type="term" value="C:ubiquitin ligase complex"/>
    <property type="evidence" value="ECO:0007669"/>
    <property type="project" value="InterPro"/>
</dbReference>
<keyword evidence="11" id="KW-1185">Reference proteome</keyword>
<dbReference type="STRING" id="282301.A0A1I8FVB5"/>
<accession>A0A1I8FVB5</accession>
<dbReference type="PROSITE" id="PS51698">
    <property type="entry name" value="U_BOX"/>
    <property type="match status" value="1"/>
</dbReference>
<evidence type="ECO:0000256" key="7">
    <source>
        <dbReference type="ARBA" id="ARBA00022490"/>
    </source>
</evidence>
<evidence type="ECO:0000256" key="10">
    <source>
        <dbReference type="ARBA" id="ARBA00023242"/>
    </source>
</evidence>
<dbReference type="EC" id="2.3.2.27" evidence="6"/>
<dbReference type="Gene3D" id="3.30.40.10">
    <property type="entry name" value="Zinc/RING finger domain, C3HC4 (zinc finger)"/>
    <property type="match status" value="1"/>
</dbReference>
<organism evidence="11 12">
    <name type="scientific">Macrostomum lignano</name>
    <dbReference type="NCBI Taxonomy" id="282301"/>
    <lineage>
        <taxon>Eukaryota</taxon>
        <taxon>Metazoa</taxon>
        <taxon>Spiralia</taxon>
        <taxon>Lophotrochozoa</taxon>
        <taxon>Platyhelminthes</taxon>
        <taxon>Rhabditophora</taxon>
        <taxon>Macrostomorpha</taxon>
        <taxon>Macrostomida</taxon>
        <taxon>Macrostomidae</taxon>
        <taxon>Macrostomum</taxon>
    </lineage>
</organism>
<dbReference type="PANTHER" id="PTHR13931">
    <property type="entry name" value="UBIQUITINATION FACTOR E4"/>
    <property type="match status" value="1"/>
</dbReference>
<name>A0A1I8FVB5_9PLAT</name>
<evidence type="ECO:0000313" key="11">
    <source>
        <dbReference type="Proteomes" id="UP000095280"/>
    </source>
</evidence>
<keyword evidence="9" id="KW-0833">Ubl conjugation pathway</keyword>
<dbReference type="InterPro" id="IPR019474">
    <property type="entry name" value="Ub_conjug_fac_E4_core"/>
</dbReference>
<comment type="subcellular location">
    <subcellularLocation>
        <location evidence="3">Cytoplasm</location>
    </subcellularLocation>
    <subcellularLocation>
        <location evidence="2">Nucleus</location>
    </subcellularLocation>
</comment>
<dbReference type="GO" id="GO:0005737">
    <property type="term" value="C:cytoplasm"/>
    <property type="evidence" value="ECO:0007669"/>
    <property type="project" value="UniProtKB-SubCell"/>
</dbReference>
<dbReference type="SMART" id="SM00504">
    <property type="entry name" value="Ubox"/>
    <property type="match status" value="1"/>
</dbReference>